<dbReference type="Pfam" id="PF00144">
    <property type="entry name" value="Beta-lactamase"/>
    <property type="match status" value="1"/>
</dbReference>
<feature type="domain" description="Beta-lactamase-related" evidence="3">
    <location>
        <begin position="101"/>
        <end position="238"/>
    </location>
</feature>
<dbReference type="AlphaFoldDB" id="A0A8H6XMV3"/>
<comment type="similarity">
    <text evidence="1">Belongs to the peptidase S12 family.</text>
</comment>
<dbReference type="SUPFAM" id="SSF56601">
    <property type="entry name" value="beta-lactamase/transpeptidase-like"/>
    <property type="match status" value="1"/>
</dbReference>
<evidence type="ECO:0000313" key="5">
    <source>
        <dbReference type="Proteomes" id="UP000620124"/>
    </source>
</evidence>
<protein>
    <submittedName>
        <fullName evidence="4">Beta-lactamase class penicillin binding protein</fullName>
    </submittedName>
</protein>
<accession>A0A8H6XMV3</accession>
<dbReference type="InterPro" id="IPR012338">
    <property type="entry name" value="Beta-lactam/transpept-like"/>
</dbReference>
<reference evidence="4" key="1">
    <citation type="submission" date="2020-05" db="EMBL/GenBank/DDBJ databases">
        <title>Mycena genomes resolve the evolution of fungal bioluminescence.</title>
        <authorList>
            <person name="Tsai I.J."/>
        </authorList>
    </citation>
    <scope>NUCLEOTIDE SEQUENCE</scope>
    <source>
        <strain evidence="4">CCC161011</strain>
    </source>
</reference>
<evidence type="ECO:0000313" key="4">
    <source>
        <dbReference type="EMBL" id="KAF7343279.1"/>
    </source>
</evidence>
<evidence type="ECO:0000256" key="1">
    <source>
        <dbReference type="ARBA" id="ARBA00038215"/>
    </source>
</evidence>
<proteinExistence type="inferred from homology"/>
<dbReference type="OrthoDB" id="5946976at2759"/>
<dbReference type="EMBL" id="JACAZI010000016">
    <property type="protein sequence ID" value="KAF7343279.1"/>
    <property type="molecule type" value="Genomic_DNA"/>
</dbReference>
<evidence type="ECO:0000256" key="2">
    <source>
        <dbReference type="SAM" id="SignalP"/>
    </source>
</evidence>
<comment type="caution">
    <text evidence="4">The sequence shown here is derived from an EMBL/GenBank/DDBJ whole genome shotgun (WGS) entry which is preliminary data.</text>
</comment>
<gene>
    <name evidence="4" type="ORF">MVEN_01760000</name>
</gene>
<dbReference type="InterPro" id="IPR001466">
    <property type="entry name" value="Beta-lactam-related"/>
</dbReference>
<dbReference type="Gene3D" id="3.40.710.10">
    <property type="entry name" value="DD-peptidase/beta-lactamase superfamily"/>
    <property type="match status" value="1"/>
</dbReference>
<dbReference type="InterPro" id="IPR050491">
    <property type="entry name" value="AmpC-like"/>
</dbReference>
<organism evidence="4 5">
    <name type="scientific">Mycena venus</name>
    <dbReference type="NCBI Taxonomy" id="2733690"/>
    <lineage>
        <taxon>Eukaryota</taxon>
        <taxon>Fungi</taxon>
        <taxon>Dikarya</taxon>
        <taxon>Basidiomycota</taxon>
        <taxon>Agaricomycotina</taxon>
        <taxon>Agaricomycetes</taxon>
        <taxon>Agaricomycetidae</taxon>
        <taxon>Agaricales</taxon>
        <taxon>Marasmiineae</taxon>
        <taxon>Mycenaceae</taxon>
        <taxon>Mycena</taxon>
    </lineage>
</organism>
<feature type="signal peptide" evidence="2">
    <location>
        <begin position="1"/>
        <end position="19"/>
    </location>
</feature>
<feature type="chain" id="PRO_5034112086" evidence="2">
    <location>
        <begin position="20"/>
        <end position="579"/>
    </location>
</feature>
<keyword evidence="2" id="KW-0732">Signal</keyword>
<dbReference type="Proteomes" id="UP000620124">
    <property type="component" value="Unassembled WGS sequence"/>
</dbReference>
<sequence>MHLLFQALILQSIPLLCTAASNQRPFLFDDLAGGRILNAQVEAAINSILKDFNTPGGVGVAVVQKTPESGWRVETKGYGLAKVDGTRATEDTLKLFDVLATGLLISNRTLSPRISWDTKIASFVPEWKLMDPTASSETTIQDAMSHRTGMPRHDFILPSDTVPNIIRRLRYLKPSTGFRELWQYNNHMYTLLSYFPPLLTGIPFETYVNDFILKPLGMNSTTYFSKTADESSHLADGMGRDGVNQTEDVFGMGRVRAYPFWAPNEGKPGHVLSGAGGFDIERERYGEGRHPVDGETVIPEDVIRRVASGVTVATPAAQFPELSPIVYGGGQMRGTYRGFEFIEHGGSVLGFKSQITRIPNQNFGVAGKLDWCLIFIAPLSNKKYSVLSNDEPFGTPIVEAIKFRIIDEVLNLEAIDWSARFKSLITAGLNGRPMPTPRSKNPPLPSLPFGALAGIYRDPGYGRLELCPVSVSPDSEKKRITLASASASRSCRELIDEIPTRLPGTIVDPHIPTFIARWKGYGVTHVSFSHFEHNLFNVTGIFSIPTGNSSKSDKPYWVQSDTHPNFVAEFFFKGKTIGG</sequence>
<evidence type="ECO:0000259" key="3">
    <source>
        <dbReference type="Pfam" id="PF00144"/>
    </source>
</evidence>
<name>A0A8H6XMV3_9AGAR</name>
<dbReference type="PANTHER" id="PTHR46825:SF15">
    <property type="entry name" value="BETA-LACTAMASE-RELATED DOMAIN-CONTAINING PROTEIN"/>
    <property type="match status" value="1"/>
</dbReference>
<keyword evidence="5" id="KW-1185">Reference proteome</keyword>
<dbReference type="PANTHER" id="PTHR46825">
    <property type="entry name" value="D-ALANYL-D-ALANINE-CARBOXYPEPTIDASE/ENDOPEPTIDASE AMPH"/>
    <property type="match status" value="1"/>
</dbReference>